<protein>
    <recommendedName>
        <fullName evidence="5">Acid sugar phosphatase</fullName>
        <ecNumber evidence="5">3.1.3.-</ecNumber>
    </recommendedName>
</protein>
<evidence type="ECO:0000313" key="9">
    <source>
        <dbReference type="EMBL" id="RAZ66638.1"/>
    </source>
</evidence>
<evidence type="ECO:0000313" key="10">
    <source>
        <dbReference type="Proteomes" id="UP000251869"/>
    </source>
</evidence>
<keyword evidence="10" id="KW-1185">Reference proteome</keyword>
<dbReference type="GO" id="GO:0016791">
    <property type="term" value="F:phosphatase activity"/>
    <property type="evidence" value="ECO:0007669"/>
    <property type="project" value="TreeGrafter"/>
</dbReference>
<dbReference type="SUPFAM" id="SSF56784">
    <property type="entry name" value="HAD-like"/>
    <property type="match status" value="1"/>
</dbReference>
<dbReference type="Gene3D" id="3.40.50.1000">
    <property type="entry name" value="HAD superfamily/HAD-like"/>
    <property type="match status" value="2"/>
</dbReference>
<feature type="binding site" evidence="8">
    <location>
        <position position="15"/>
    </location>
    <ligand>
        <name>Mg(2+)</name>
        <dbReference type="ChEBI" id="CHEBI:18420"/>
    </ligand>
</feature>
<evidence type="ECO:0000256" key="4">
    <source>
        <dbReference type="ARBA" id="ARBA00022842"/>
    </source>
</evidence>
<dbReference type="NCBIfam" id="TIGR01460">
    <property type="entry name" value="HAD-SF-IIA"/>
    <property type="match status" value="1"/>
</dbReference>
<keyword evidence="2 5" id="KW-0479">Metal-binding</keyword>
<dbReference type="GO" id="GO:0005737">
    <property type="term" value="C:cytoplasm"/>
    <property type="evidence" value="ECO:0007669"/>
    <property type="project" value="TreeGrafter"/>
</dbReference>
<feature type="binding site" evidence="8">
    <location>
        <position position="13"/>
    </location>
    <ligand>
        <name>Mg(2+)</name>
        <dbReference type="ChEBI" id="CHEBI:18420"/>
    </ligand>
</feature>
<evidence type="ECO:0000256" key="3">
    <source>
        <dbReference type="ARBA" id="ARBA00022801"/>
    </source>
</evidence>
<comment type="cofactor">
    <cofactor evidence="8">
        <name>Mg(2+)</name>
        <dbReference type="ChEBI" id="CHEBI:18420"/>
    </cofactor>
    <text evidence="8">Divalent metal ions. Mg(2+) is the most effective.</text>
</comment>
<dbReference type="SFLD" id="SFLDS00003">
    <property type="entry name" value="Haloacid_Dehalogenase"/>
    <property type="match status" value="1"/>
</dbReference>
<evidence type="ECO:0000256" key="5">
    <source>
        <dbReference type="PIRNR" id="PIRNR000915"/>
    </source>
</evidence>
<keyword evidence="4 5" id="KW-0460">Magnesium</keyword>
<dbReference type="InterPro" id="IPR006354">
    <property type="entry name" value="HAD-SF_hydro_IIA_hyp1"/>
</dbReference>
<proteinExistence type="inferred from homology"/>
<feature type="binding site" evidence="8">
    <location>
        <position position="209"/>
    </location>
    <ligand>
        <name>Mg(2+)</name>
        <dbReference type="ChEBI" id="CHEBI:18420"/>
    </ligand>
</feature>
<accession>A0A365K395</accession>
<evidence type="ECO:0000256" key="8">
    <source>
        <dbReference type="PIRSR" id="PIRSR000915-3"/>
    </source>
</evidence>
<dbReference type="InterPro" id="IPR036412">
    <property type="entry name" value="HAD-like_sf"/>
</dbReference>
<feature type="active site" description="Proton donor" evidence="6">
    <location>
        <position position="15"/>
    </location>
</feature>
<evidence type="ECO:0000256" key="6">
    <source>
        <dbReference type="PIRSR" id="PIRSR000915-1"/>
    </source>
</evidence>
<organism evidence="9 10">
    <name type="scientific">Planococcus maitriensis</name>
    <dbReference type="NCBI Taxonomy" id="221799"/>
    <lineage>
        <taxon>Bacteria</taxon>
        <taxon>Bacillati</taxon>
        <taxon>Bacillota</taxon>
        <taxon>Bacilli</taxon>
        <taxon>Bacillales</taxon>
        <taxon>Caryophanaceae</taxon>
        <taxon>Planococcus</taxon>
    </lineage>
</organism>
<dbReference type="GO" id="GO:0046872">
    <property type="term" value="F:metal ion binding"/>
    <property type="evidence" value="ECO:0007669"/>
    <property type="project" value="UniProtKB-KW"/>
</dbReference>
<feature type="active site" description="Nucleophile" evidence="6">
    <location>
        <position position="13"/>
    </location>
</feature>
<dbReference type="FunFam" id="3.40.50.1000:FF:000053">
    <property type="entry name" value="TIGR01457 family HAD hydrolase"/>
    <property type="match status" value="1"/>
</dbReference>
<comment type="caution">
    <text evidence="9">The sequence shown here is derived from an EMBL/GenBank/DDBJ whole genome shotgun (WGS) entry which is preliminary data.</text>
</comment>
<evidence type="ECO:0000256" key="7">
    <source>
        <dbReference type="PIRSR" id="PIRSR000915-2"/>
    </source>
</evidence>
<dbReference type="NCBIfam" id="TIGR01457">
    <property type="entry name" value="HAD-SF-IIA-hyp2"/>
    <property type="match status" value="1"/>
</dbReference>
<dbReference type="EC" id="3.1.3.-" evidence="5"/>
<dbReference type="SFLD" id="SFLDG01129">
    <property type="entry name" value="C1.5:_HAD__Beta-PGM__Phosphata"/>
    <property type="match status" value="1"/>
</dbReference>
<dbReference type="AlphaFoldDB" id="A0A365K395"/>
<dbReference type="OrthoDB" id="9810449at2"/>
<evidence type="ECO:0000256" key="2">
    <source>
        <dbReference type="ARBA" id="ARBA00022723"/>
    </source>
</evidence>
<dbReference type="Pfam" id="PF13242">
    <property type="entry name" value="Hydrolase_like"/>
    <property type="match status" value="1"/>
</dbReference>
<dbReference type="EMBL" id="QLZQ01000006">
    <property type="protein sequence ID" value="RAZ66638.1"/>
    <property type="molecule type" value="Genomic_DNA"/>
</dbReference>
<name>A0A365K395_9BACL</name>
<sequence>MEKIKRYKAYCLDLDGTVYRGEAPVEAAAQFVSRLQEQGIEAFYITNNASKTLGQLHEKLWRVGVVADKSRIMSSAVAAAKYIKRWYPGRTVYLIGSEGLQEALDAEGIACVEKQADIVLMGLDPQITYAKISRACLEVQKGAVFLSTNQDLAFPSEEGFLPGNGAITAVVSKATDVDPVFIGKPEIHMLETIQHEWGFEKEEMVMIGDNYDTDIQAGIRFGIDTVHVNTGVTPMDAVMQKDQPATHMLENLGFWEH</sequence>
<dbReference type="Pfam" id="PF13344">
    <property type="entry name" value="Hydrolase_6"/>
    <property type="match status" value="1"/>
</dbReference>
<dbReference type="PIRSF" id="PIRSF000915">
    <property type="entry name" value="PGP-type_phosphatase"/>
    <property type="match status" value="1"/>
</dbReference>
<reference evidence="9 10" key="1">
    <citation type="submission" date="2018-06" db="EMBL/GenBank/DDBJ databases">
        <title>The draft genome sequences of strains SCU63 and S1.</title>
        <authorList>
            <person name="Gan L."/>
        </authorList>
    </citation>
    <scope>NUCLEOTIDE SEQUENCE [LARGE SCALE GENOMIC DNA]</scope>
    <source>
        <strain evidence="9 10">S1</strain>
    </source>
</reference>
<dbReference type="PANTHER" id="PTHR19288">
    <property type="entry name" value="4-NITROPHENYLPHOSPHATASE-RELATED"/>
    <property type="match status" value="1"/>
</dbReference>
<dbReference type="PANTHER" id="PTHR19288:SF46">
    <property type="entry name" value="HALOACID DEHALOGENASE-LIKE HYDROLASE DOMAIN-CONTAINING PROTEIN 2"/>
    <property type="match status" value="1"/>
</dbReference>
<feature type="binding site" evidence="7">
    <location>
        <position position="184"/>
    </location>
    <ligand>
        <name>substrate</name>
    </ligand>
</feature>
<dbReference type="InterPro" id="IPR006357">
    <property type="entry name" value="HAD-SF_hydro_IIA"/>
</dbReference>
<comment type="function">
    <text evidence="5">Catalyzes the dephosphorylation of 2-6 carbon acid sugars in vitro.</text>
</comment>
<keyword evidence="3 9" id="KW-0378">Hydrolase</keyword>
<dbReference type="InterPro" id="IPR023214">
    <property type="entry name" value="HAD_sf"/>
</dbReference>
<comment type="similarity">
    <text evidence="1 5">Belongs to the HAD-like hydrolase superfamily. NagD family.</text>
</comment>
<dbReference type="Proteomes" id="UP000251869">
    <property type="component" value="Unassembled WGS sequence"/>
</dbReference>
<dbReference type="RefSeq" id="WP_112233518.1">
    <property type="nucleotide sequence ID" value="NZ_QLZQ01000006.1"/>
</dbReference>
<evidence type="ECO:0000256" key="1">
    <source>
        <dbReference type="ARBA" id="ARBA00006696"/>
    </source>
</evidence>
<gene>
    <name evidence="9" type="ORF">DP119_12620</name>
</gene>